<name>A0A1M5IKL7_9FLAO</name>
<dbReference type="SUPFAM" id="SSF56978">
    <property type="entry name" value="Perfringolysin"/>
    <property type="match status" value="1"/>
</dbReference>
<dbReference type="Pfam" id="PF01289">
    <property type="entry name" value="Thiol_cytolysin"/>
    <property type="match status" value="1"/>
</dbReference>
<sequence>MKTKHQALRVFMIMLVSVSLLGVISCGSEIEPVEPPVETGGGENPETETPEEPTPEPENNQDLDAINEAIANLSYDPEQILNVQSTTGTVPTNDRTNKNTDLGWVTECRTIDYNIRSNFEDVVVFDPTIGVIYPGALVIGNGELLNGAPLPLQVSKAPTKLRVDLPGIGEGGNITVDDPTFQNTQASIDEALEYWNSQIQPQGYEIDADTYFEKTTAYSREQMSLDLGVSTEWSKGSSFESQFDYTKTTEKRVATLLYRQVFYDVVMETPESPAAVFGNDVDLATAQSILSNENPPAYVSSVQYGRIIMMRMETTDTETDVNLEAVLEYKTAKKGATVEINAEYEKIIKESTINVVTIGGNAQVATEVITGSEIEEGKGGLNYVISEGALYSRDNPGAPIGYTVKYLKDNRIAKMGYNTDYRVEKCTTFEYVHKNAKLRKEILVDVRFRFSYKVKGTQTVKETEWEKVDKQNIFFSMAPPKGAHDVTIQFQFWDLAWRTLGEKKLGYLDKEYCYEAYCSKRVLGLCTEYTFQSVNCN</sequence>
<reference evidence="3" key="1">
    <citation type="submission" date="2016-11" db="EMBL/GenBank/DDBJ databases">
        <authorList>
            <person name="Varghese N."/>
            <person name="Submissions S."/>
        </authorList>
    </citation>
    <scope>NUCLEOTIDE SEQUENCE [LARGE SCALE GENOMIC DNA]</scope>
    <source>
        <strain evidence="3">DSM 22638</strain>
    </source>
</reference>
<proteinExistence type="predicted"/>
<dbReference type="Gene3D" id="3.90.840.10">
    <property type="entry name" value="Thiol-activated cytolysin superfamily/Thiol-activated cytolysin, alpha-beta domain"/>
    <property type="match status" value="1"/>
</dbReference>
<dbReference type="Proteomes" id="UP000184532">
    <property type="component" value="Unassembled WGS sequence"/>
</dbReference>
<dbReference type="InterPro" id="IPR036359">
    <property type="entry name" value="Thiol_cytolysin_sf"/>
</dbReference>
<evidence type="ECO:0000313" key="2">
    <source>
        <dbReference type="EMBL" id="SHG28852.1"/>
    </source>
</evidence>
<evidence type="ECO:0000256" key="1">
    <source>
        <dbReference type="SAM" id="MobiDB-lite"/>
    </source>
</evidence>
<dbReference type="EMBL" id="FQWL01000001">
    <property type="protein sequence ID" value="SHG28852.1"/>
    <property type="molecule type" value="Genomic_DNA"/>
</dbReference>
<accession>A0A1M5IKL7</accession>
<dbReference type="Gene3D" id="3.40.30.40">
    <property type="entry name" value="Perfringolysin"/>
    <property type="match status" value="1"/>
</dbReference>
<dbReference type="OrthoDB" id="662759at2"/>
<dbReference type="PRINTS" id="PR01400">
    <property type="entry name" value="TACYTOLYSIN"/>
</dbReference>
<organism evidence="2 3">
    <name type="scientific">Flagellimonas flava</name>
    <dbReference type="NCBI Taxonomy" id="570519"/>
    <lineage>
        <taxon>Bacteria</taxon>
        <taxon>Pseudomonadati</taxon>
        <taxon>Bacteroidota</taxon>
        <taxon>Flavobacteriia</taxon>
        <taxon>Flavobacteriales</taxon>
        <taxon>Flavobacteriaceae</taxon>
        <taxon>Flagellimonas</taxon>
    </lineage>
</organism>
<dbReference type="STRING" id="570519.SAMN04488116_0773"/>
<dbReference type="InterPro" id="IPR001869">
    <property type="entry name" value="Thiol_cytolysin"/>
</dbReference>
<dbReference type="AlphaFoldDB" id="A0A1M5IKL7"/>
<feature type="compositionally biased region" description="Acidic residues" evidence="1">
    <location>
        <begin position="45"/>
        <end position="61"/>
    </location>
</feature>
<protein>
    <submittedName>
        <fullName evidence="2">Thiol-activated cytolysin</fullName>
    </submittedName>
</protein>
<gene>
    <name evidence="2" type="ORF">SAMN04488116_0773</name>
</gene>
<dbReference type="Gene3D" id="3.30.1040.20">
    <property type="match status" value="1"/>
</dbReference>
<dbReference type="GO" id="GO:0015485">
    <property type="term" value="F:cholesterol binding"/>
    <property type="evidence" value="ECO:0007669"/>
    <property type="project" value="InterPro"/>
</dbReference>
<dbReference type="InterPro" id="IPR036363">
    <property type="entry name" value="Thiol_cytolysin_ab_sf"/>
</dbReference>
<feature type="region of interest" description="Disordered" evidence="1">
    <location>
        <begin position="30"/>
        <end position="61"/>
    </location>
</feature>
<keyword evidence="3" id="KW-1185">Reference proteome</keyword>
<dbReference type="RefSeq" id="WP_131819039.1">
    <property type="nucleotide sequence ID" value="NZ_FQWL01000001.1"/>
</dbReference>
<dbReference type="PROSITE" id="PS51257">
    <property type="entry name" value="PROKAR_LIPOPROTEIN"/>
    <property type="match status" value="1"/>
</dbReference>
<evidence type="ECO:0000313" key="3">
    <source>
        <dbReference type="Proteomes" id="UP000184532"/>
    </source>
</evidence>